<dbReference type="EMBL" id="VTPC01090172">
    <property type="protein sequence ID" value="KAF2884438.1"/>
    <property type="molecule type" value="Genomic_DNA"/>
</dbReference>
<gene>
    <name evidence="7" type="ORF">ILUMI_21736</name>
</gene>
<dbReference type="OrthoDB" id="200954at2759"/>
<evidence type="ECO:0000313" key="8">
    <source>
        <dbReference type="Proteomes" id="UP000801492"/>
    </source>
</evidence>
<keyword evidence="2 6" id="KW-0812">Transmembrane</keyword>
<dbReference type="PANTHER" id="PTHR16950:SF16">
    <property type="entry name" value="ZINC TRANSPORTER ZIP13"/>
    <property type="match status" value="1"/>
</dbReference>
<dbReference type="GO" id="GO:0005385">
    <property type="term" value="F:zinc ion transmembrane transporter activity"/>
    <property type="evidence" value="ECO:0007669"/>
    <property type="project" value="TreeGrafter"/>
</dbReference>
<feature type="transmembrane region" description="Helical" evidence="6">
    <location>
        <begin position="245"/>
        <end position="266"/>
    </location>
</feature>
<keyword evidence="8" id="KW-1185">Reference proteome</keyword>
<evidence type="ECO:0000313" key="7">
    <source>
        <dbReference type="EMBL" id="KAF2884438.1"/>
    </source>
</evidence>
<feature type="transmembrane region" description="Helical" evidence="6">
    <location>
        <begin position="312"/>
        <end position="329"/>
    </location>
</feature>
<feature type="transmembrane region" description="Helical" evidence="6">
    <location>
        <begin position="85"/>
        <end position="106"/>
    </location>
</feature>
<evidence type="ECO:0000256" key="3">
    <source>
        <dbReference type="ARBA" id="ARBA00022989"/>
    </source>
</evidence>
<evidence type="ECO:0000256" key="2">
    <source>
        <dbReference type="ARBA" id="ARBA00022692"/>
    </source>
</evidence>
<evidence type="ECO:0000256" key="6">
    <source>
        <dbReference type="SAM" id="Phobius"/>
    </source>
</evidence>
<comment type="similarity">
    <text evidence="5">Belongs to the ZIP transporter (TC 2.A.5) family. KE4/Catsup subfamily.</text>
</comment>
<dbReference type="GO" id="GO:0016020">
    <property type="term" value="C:membrane"/>
    <property type="evidence" value="ECO:0007669"/>
    <property type="project" value="UniProtKB-SubCell"/>
</dbReference>
<reference evidence="7" key="1">
    <citation type="submission" date="2019-08" db="EMBL/GenBank/DDBJ databases">
        <title>The genome of the North American firefly Photinus pyralis.</title>
        <authorList>
            <consortium name="Photinus pyralis genome working group"/>
            <person name="Fallon T.R."/>
            <person name="Sander Lower S.E."/>
            <person name="Weng J.-K."/>
        </authorList>
    </citation>
    <scope>NUCLEOTIDE SEQUENCE</scope>
    <source>
        <strain evidence="7">TRF0915ILg1</strain>
        <tissue evidence="7">Whole body</tissue>
    </source>
</reference>
<dbReference type="InterPro" id="IPR003689">
    <property type="entry name" value="ZIP"/>
</dbReference>
<dbReference type="Pfam" id="PF02535">
    <property type="entry name" value="Zip"/>
    <property type="match status" value="1"/>
</dbReference>
<evidence type="ECO:0000256" key="1">
    <source>
        <dbReference type="ARBA" id="ARBA00004141"/>
    </source>
</evidence>
<evidence type="ECO:0000256" key="5">
    <source>
        <dbReference type="ARBA" id="ARBA00038485"/>
    </source>
</evidence>
<evidence type="ECO:0000256" key="4">
    <source>
        <dbReference type="ARBA" id="ARBA00023136"/>
    </source>
</evidence>
<comment type="caution">
    <text evidence="7">The sequence shown here is derived from an EMBL/GenBank/DDBJ whole genome shotgun (WGS) entry which is preliminary data.</text>
</comment>
<dbReference type="AlphaFoldDB" id="A0A8K0CBW8"/>
<comment type="subcellular location">
    <subcellularLocation>
        <location evidence="1">Membrane</location>
        <topology evidence="1">Multi-pass membrane protein</topology>
    </subcellularLocation>
</comment>
<dbReference type="Proteomes" id="UP000801492">
    <property type="component" value="Unassembled WGS sequence"/>
</dbReference>
<organism evidence="7 8">
    <name type="scientific">Ignelater luminosus</name>
    <name type="common">Cucubano</name>
    <name type="synonym">Pyrophorus luminosus</name>
    <dbReference type="NCBI Taxonomy" id="2038154"/>
    <lineage>
        <taxon>Eukaryota</taxon>
        <taxon>Metazoa</taxon>
        <taxon>Ecdysozoa</taxon>
        <taxon>Arthropoda</taxon>
        <taxon>Hexapoda</taxon>
        <taxon>Insecta</taxon>
        <taxon>Pterygota</taxon>
        <taxon>Neoptera</taxon>
        <taxon>Endopterygota</taxon>
        <taxon>Coleoptera</taxon>
        <taxon>Polyphaga</taxon>
        <taxon>Elateriformia</taxon>
        <taxon>Elateroidea</taxon>
        <taxon>Elateridae</taxon>
        <taxon>Agrypninae</taxon>
        <taxon>Pyrophorini</taxon>
        <taxon>Ignelater</taxon>
    </lineage>
</organism>
<dbReference type="GO" id="GO:0006882">
    <property type="term" value="P:intracellular zinc ion homeostasis"/>
    <property type="evidence" value="ECO:0007669"/>
    <property type="project" value="TreeGrafter"/>
</dbReference>
<keyword evidence="3 6" id="KW-1133">Transmembrane helix</keyword>
<accession>A0A8K0CBW8</accession>
<sequence>MMSVCTNVINLNSGNISDLFGGLDRKIMLDLVPGWMLDAEELPWLWAMFGSILIGLSGVLPLLVIPIDETDNLKIGASANTLKTLLSFAVGGLLGDVFLHSLPEIFGNDKTRSGVENGLLILSGLLIFVVAEKLFSAISKLDKTIKEPAIELTPEKTNNNIKGYDALDFKTEVVANDKRRVTGYLNLVANAADNFTHGLSVGGAFLVSRRIGFLTTFAILVHEIPHEVGDFAILLKSGFTRWDAAIGQICTAAGGLVGALIAIFFGGASNSIEARTSWILPLTSGSFLHIALVTVLPDLLKEEDPLESLKQFCALVAGIVIMGFVGIAVE</sequence>
<proteinExistence type="inferred from homology"/>
<feature type="transmembrane region" description="Helical" evidence="6">
    <location>
        <begin position="44"/>
        <end position="65"/>
    </location>
</feature>
<dbReference type="PANTHER" id="PTHR16950">
    <property type="entry name" value="ZINC TRANSPORTER SLC39A7 HISTIDINE-RICH MEMBRANE PROTEIN KE4"/>
    <property type="match status" value="1"/>
</dbReference>
<name>A0A8K0CBW8_IGNLU</name>
<feature type="transmembrane region" description="Helical" evidence="6">
    <location>
        <begin position="278"/>
        <end position="300"/>
    </location>
</feature>
<protein>
    <submittedName>
        <fullName evidence="7">Uncharacterized protein</fullName>
    </submittedName>
</protein>
<keyword evidence="4 6" id="KW-0472">Membrane</keyword>
<feature type="transmembrane region" description="Helical" evidence="6">
    <location>
        <begin position="118"/>
        <end position="136"/>
    </location>
</feature>